<feature type="domain" description="DUF4220" evidence="2">
    <location>
        <begin position="3"/>
        <end position="266"/>
    </location>
</feature>
<dbReference type="EnsemblPlants" id="TuG1812G0500003771.01.T01">
    <property type="protein sequence ID" value="TuG1812G0500003771.01.T01"/>
    <property type="gene ID" value="TuG1812G0500003771.01"/>
</dbReference>
<feature type="transmembrane region" description="Helical" evidence="1">
    <location>
        <begin position="41"/>
        <end position="58"/>
    </location>
</feature>
<evidence type="ECO:0000259" key="2">
    <source>
        <dbReference type="Pfam" id="PF13968"/>
    </source>
</evidence>
<dbReference type="InterPro" id="IPR025315">
    <property type="entry name" value="DUF4220"/>
</dbReference>
<feature type="transmembrane region" description="Helical" evidence="1">
    <location>
        <begin position="209"/>
        <end position="229"/>
    </location>
</feature>
<dbReference type="Pfam" id="PF13968">
    <property type="entry name" value="DUF4220"/>
    <property type="match status" value="1"/>
</dbReference>
<keyword evidence="4" id="KW-1185">Reference proteome</keyword>
<feature type="transmembrane region" description="Helical" evidence="1">
    <location>
        <begin position="173"/>
        <end position="197"/>
    </location>
</feature>
<evidence type="ECO:0000313" key="3">
    <source>
        <dbReference type="EnsemblPlants" id="TuG1812G0500003771.01.T01"/>
    </source>
</evidence>
<feature type="transmembrane region" description="Helical" evidence="1">
    <location>
        <begin position="12"/>
        <end position="32"/>
    </location>
</feature>
<protein>
    <recommendedName>
        <fullName evidence="2">DUF4220 domain-containing protein</fullName>
    </recommendedName>
</protein>
<accession>A0A8R7UM29</accession>
<dbReference type="Proteomes" id="UP000015106">
    <property type="component" value="Chromosome 5"/>
</dbReference>
<proteinExistence type="predicted"/>
<reference evidence="3" key="3">
    <citation type="submission" date="2022-06" db="UniProtKB">
        <authorList>
            <consortium name="EnsemblPlants"/>
        </authorList>
    </citation>
    <scope>IDENTIFICATION</scope>
</reference>
<evidence type="ECO:0000313" key="4">
    <source>
        <dbReference type="Proteomes" id="UP000015106"/>
    </source>
</evidence>
<organism evidence="3 4">
    <name type="scientific">Triticum urartu</name>
    <name type="common">Red wild einkorn</name>
    <name type="synonym">Crithodium urartu</name>
    <dbReference type="NCBI Taxonomy" id="4572"/>
    <lineage>
        <taxon>Eukaryota</taxon>
        <taxon>Viridiplantae</taxon>
        <taxon>Streptophyta</taxon>
        <taxon>Embryophyta</taxon>
        <taxon>Tracheophyta</taxon>
        <taxon>Spermatophyta</taxon>
        <taxon>Magnoliopsida</taxon>
        <taxon>Liliopsida</taxon>
        <taxon>Poales</taxon>
        <taxon>Poaceae</taxon>
        <taxon>BOP clade</taxon>
        <taxon>Pooideae</taxon>
        <taxon>Triticodae</taxon>
        <taxon>Triticeae</taxon>
        <taxon>Triticinae</taxon>
        <taxon>Triticum</taxon>
    </lineage>
</organism>
<reference evidence="3" key="2">
    <citation type="submission" date="2018-03" db="EMBL/GenBank/DDBJ databases">
        <title>The Triticum urartu genome reveals the dynamic nature of wheat genome evolution.</title>
        <authorList>
            <person name="Ling H."/>
            <person name="Ma B."/>
            <person name="Shi X."/>
            <person name="Liu H."/>
            <person name="Dong L."/>
            <person name="Sun H."/>
            <person name="Cao Y."/>
            <person name="Gao Q."/>
            <person name="Zheng S."/>
            <person name="Li Y."/>
            <person name="Yu Y."/>
            <person name="Du H."/>
            <person name="Qi M."/>
            <person name="Li Y."/>
            <person name="Yu H."/>
            <person name="Cui Y."/>
            <person name="Wang N."/>
            <person name="Chen C."/>
            <person name="Wu H."/>
            <person name="Zhao Y."/>
            <person name="Zhang J."/>
            <person name="Li Y."/>
            <person name="Zhou W."/>
            <person name="Zhang B."/>
            <person name="Hu W."/>
            <person name="Eijk M."/>
            <person name="Tang J."/>
            <person name="Witsenboer H."/>
            <person name="Zhao S."/>
            <person name="Li Z."/>
            <person name="Zhang A."/>
            <person name="Wang D."/>
            <person name="Liang C."/>
        </authorList>
    </citation>
    <scope>NUCLEOTIDE SEQUENCE [LARGE SCALE GENOMIC DNA]</scope>
    <source>
        <strain evidence="3">cv. G1812</strain>
    </source>
</reference>
<dbReference type="PANTHER" id="PTHR31325">
    <property type="entry name" value="OS01G0798800 PROTEIN-RELATED"/>
    <property type="match status" value="1"/>
</dbReference>
<keyword evidence="1" id="KW-0472">Membrane</keyword>
<keyword evidence="1" id="KW-0812">Transmembrane</keyword>
<dbReference type="AlphaFoldDB" id="A0A8R7UM29"/>
<evidence type="ECO:0000256" key="1">
    <source>
        <dbReference type="SAM" id="Phobius"/>
    </source>
</evidence>
<name>A0A8R7UM29_TRIUA</name>
<sequence>MDSAYSLEDNELWKRHAVTLVSQVTVAFYVFCRWWSGEKRLLASAVLLFVVGFLRFAQKPWALRTASFNSFQASSTVPVPRAQREEEPLHEYIYTLEEYVQAAKKCALGTKVERKNEYEITSNYMFVDRSAPYSIRIEGLTSFLKLEYKYAYKTLKCCLGDTFRSLYTRIESIVTIPGVCSVLLLPFLALASMVLFATSSKNGQNKNDIRVTYILFCCTTVLELLLPSMTVPCCHSLFFEHLPCGWHDMVSQHNIMSFCVRKKNPTFMMKLVTFNFLRELVNQHRYVQQVPIAYQITGTVRRHIEDGWKKYIHDAASYRRFSELRGQWALRMHHQLGWSLNMAFDESVLIWHVATELCFYHPNTSSQCRQGEATQHGREISNYMFYLLLIRPEMLMPGTRSDLFTMVSDKIVENSNGPLELTEEILAQEILNMSMLPFAIDMVSKAHKL</sequence>
<dbReference type="Gramene" id="TuG1812G0500003771.01.T01">
    <property type="protein sequence ID" value="TuG1812G0500003771.01.T01"/>
    <property type="gene ID" value="TuG1812G0500003771.01"/>
</dbReference>
<keyword evidence="1" id="KW-1133">Transmembrane helix</keyword>
<reference evidence="4" key="1">
    <citation type="journal article" date="2013" name="Nature">
        <title>Draft genome of the wheat A-genome progenitor Triticum urartu.</title>
        <authorList>
            <person name="Ling H.Q."/>
            <person name="Zhao S."/>
            <person name="Liu D."/>
            <person name="Wang J."/>
            <person name="Sun H."/>
            <person name="Zhang C."/>
            <person name="Fan H."/>
            <person name="Li D."/>
            <person name="Dong L."/>
            <person name="Tao Y."/>
            <person name="Gao C."/>
            <person name="Wu H."/>
            <person name="Li Y."/>
            <person name="Cui Y."/>
            <person name="Guo X."/>
            <person name="Zheng S."/>
            <person name="Wang B."/>
            <person name="Yu K."/>
            <person name="Liang Q."/>
            <person name="Yang W."/>
            <person name="Lou X."/>
            <person name="Chen J."/>
            <person name="Feng M."/>
            <person name="Jian J."/>
            <person name="Zhang X."/>
            <person name="Luo G."/>
            <person name="Jiang Y."/>
            <person name="Liu J."/>
            <person name="Wang Z."/>
            <person name="Sha Y."/>
            <person name="Zhang B."/>
            <person name="Wu H."/>
            <person name="Tang D."/>
            <person name="Shen Q."/>
            <person name="Xue P."/>
            <person name="Zou S."/>
            <person name="Wang X."/>
            <person name="Liu X."/>
            <person name="Wang F."/>
            <person name="Yang Y."/>
            <person name="An X."/>
            <person name="Dong Z."/>
            <person name="Zhang K."/>
            <person name="Zhang X."/>
            <person name="Luo M.C."/>
            <person name="Dvorak J."/>
            <person name="Tong Y."/>
            <person name="Wang J."/>
            <person name="Yang H."/>
            <person name="Li Z."/>
            <person name="Wang D."/>
            <person name="Zhang A."/>
            <person name="Wang J."/>
        </authorList>
    </citation>
    <scope>NUCLEOTIDE SEQUENCE</scope>
    <source>
        <strain evidence="4">cv. G1812</strain>
    </source>
</reference>